<dbReference type="Pfam" id="PF15978">
    <property type="entry name" value="TnsD"/>
    <property type="match status" value="1"/>
</dbReference>
<dbReference type="RefSeq" id="WP_073152920.1">
    <property type="nucleotide sequence ID" value="NZ_FRAG01000071.1"/>
</dbReference>
<sequence length="631" mass="74820">MLTFFTDPYEDELLYGAISRYHYYIGNIDFKDTLIELFGKDSIVPTLLLSTNLEYLSKQLGGKYTPKYFINNHTVFPFYSPFLPIKRRNELKRAMSTGTGKDLYTKLGLVAGAICRKDGIYYCPICSKKEIKEYGEPYMHREHQLQGVLVCPHHGATLKKYIMDRRNSSRIEFIRLDGKLLDFNVDFEKRKNIYNKLLKISKAAYYLLKNDLSKFGKDSVAERYKKLLDSKDFLTINKRIKQKELHKAFVDFYGKDILETLESSIDIDNEYNWLKVISRNSKRTVHPIRHILFIQFLANDIKEFFNITKVCCEPFGKSPWPCLNSVSPHYKKEIITDLKITPDYKTRLPVGTFKCDCGFIYSRKGPDKTPEDRYRIGRIKEFGHIWESKLRSYLQEGKYGLRELARLMKCDPGTIKKYDKKLGINYFNEVQDIKDEPKKILEENEAIDIEAYKKKIKEVIKTNPELSRTEIRKLCQKEYTYLYRHDKAWLYKNLPKKKDKRYSNSKNSHRVNWDLRDIEILDRIEEQYNNLLASEELVRITKSILGKATGLFPMLDKKIDKLPETKKFLDDHLESVQAFQLRRSKKMIDQKLDHNEYIKLWEIQRMAGIRSSHFNNIRYCLEDYIERGTRH</sequence>
<dbReference type="STRING" id="1121301.SAMN02745912_03448"/>
<dbReference type="Proteomes" id="UP000184465">
    <property type="component" value="Unassembled WGS sequence"/>
</dbReference>
<proteinExistence type="predicted"/>
<evidence type="ECO:0000313" key="3">
    <source>
        <dbReference type="EMBL" id="SHK48575.1"/>
    </source>
</evidence>
<dbReference type="Pfam" id="PF06527">
    <property type="entry name" value="TniQ"/>
    <property type="match status" value="1"/>
</dbReference>
<keyword evidence="4" id="KW-1185">Reference proteome</keyword>
<protein>
    <submittedName>
        <fullName evidence="3">TniQ protein</fullName>
    </submittedName>
</protein>
<dbReference type="InterPro" id="IPR009492">
    <property type="entry name" value="TniQ"/>
</dbReference>
<evidence type="ECO:0000259" key="2">
    <source>
        <dbReference type="Pfam" id="PF15978"/>
    </source>
</evidence>
<reference evidence="3 4" key="1">
    <citation type="submission" date="2016-11" db="EMBL/GenBank/DDBJ databases">
        <authorList>
            <person name="Jaros S."/>
            <person name="Januszkiewicz K."/>
            <person name="Wedrychowicz H."/>
        </authorList>
    </citation>
    <scope>NUCLEOTIDE SEQUENCE [LARGE SCALE GENOMIC DNA]</scope>
    <source>
        <strain evidence="3 4">DSM 15212</strain>
    </source>
</reference>
<evidence type="ECO:0000313" key="4">
    <source>
        <dbReference type="Proteomes" id="UP000184465"/>
    </source>
</evidence>
<dbReference type="InterPro" id="IPR032750">
    <property type="entry name" value="TnsD_C"/>
</dbReference>
<dbReference type="AlphaFoldDB" id="A0A1M6SV51"/>
<feature type="domain" description="TniQ" evidence="1">
    <location>
        <begin position="4"/>
        <end position="158"/>
    </location>
</feature>
<evidence type="ECO:0000259" key="1">
    <source>
        <dbReference type="Pfam" id="PF06527"/>
    </source>
</evidence>
<feature type="domain" description="Transposon Tn7 transposition protein TnsD C-terminal" evidence="2">
    <location>
        <begin position="200"/>
        <end position="569"/>
    </location>
</feature>
<name>A0A1M6SV51_PARC5</name>
<accession>A0A1M6SV51</accession>
<dbReference type="EMBL" id="FRAG01000071">
    <property type="protein sequence ID" value="SHK48575.1"/>
    <property type="molecule type" value="Genomic_DNA"/>
</dbReference>
<gene>
    <name evidence="3" type="ORF">SAMN02745912_03448</name>
</gene>
<dbReference type="OrthoDB" id="470139at2"/>
<organism evidence="3 4">
    <name type="scientific">Paramaledivibacter caminithermalis (strain DSM 15212 / CIP 107654 / DViRD3)</name>
    <name type="common">Clostridium caminithermale</name>
    <dbReference type="NCBI Taxonomy" id="1121301"/>
    <lineage>
        <taxon>Bacteria</taxon>
        <taxon>Bacillati</taxon>
        <taxon>Bacillota</taxon>
        <taxon>Clostridia</taxon>
        <taxon>Peptostreptococcales</taxon>
        <taxon>Caminicellaceae</taxon>
        <taxon>Paramaledivibacter</taxon>
    </lineage>
</organism>